<dbReference type="InterPro" id="IPR015947">
    <property type="entry name" value="PUA-like_sf"/>
</dbReference>
<feature type="domain" description="Pre-SET" evidence="11">
    <location>
        <begin position="1061"/>
        <end position="1121"/>
    </location>
</feature>
<keyword evidence="15" id="KW-1185">Reference proteome</keyword>
<feature type="compositionally biased region" description="Basic and acidic residues" evidence="9">
    <location>
        <begin position="709"/>
        <end position="722"/>
    </location>
</feature>
<evidence type="ECO:0000259" key="12">
    <source>
        <dbReference type="PROSITE" id="PS50868"/>
    </source>
</evidence>
<dbReference type="InterPro" id="IPR003105">
    <property type="entry name" value="SRA_YDG"/>
</dbReference>
<dbReference type="InterPro" id="IPR007728">
    <property type="entry name" value="Pre-SET_dom"/>
</dbReference>
<evidence type="ECO:0000256" key="2">
    <source>
        <dbReference type="ARBA" id="ARBA00022454"/>
    </source>
</evidence>
<dbReference type="GO" id="GO:0003690">
    <property type="term" value="F:double-stranded DNA binding"/>
    <property type="evidence" value="ECO:0007669"/>
    <property type="project" value="TreeGrafter"/>
</dbReference>
<dbReference type="InterPro" id="IPR001214">
    <property type="entry name" value="SET_dom"/>
</dbReference>
<feature type="domain" description="SET" evidence="10">
    <location>
        <begin position="1124"/>
        <end position="1261"/>
    </location>
</feature>
<feature type="domain" description="YDG" evidence="13">
    <location>
        <begin position="839"/>
        <end position="991"/>
    </location>
</feature>
<evidence type="ECO:0000313" key="15">
    <source>
        <dbReference type="Proteomes" id="UP000826271"/>
    </source>
</evidence>
<dbReference type="GO" id="GO:0005694">
    <property type="term" value="C:chromosome"/>
    <property type="evidence" value="ECO:0007669"/>
    <property type="project" value="UniProtKB-SubCell"/>
</dbReference>
<dbReference type="PROSITE" id="PS50280">
    <property type="entry name" value="SET"/>
    <property type="match status" value="1"/>
</dbReference>
<dbReference type="Proteomes" id="UP000826271">
    <property type="component" value="Unassembled WGS sequence"/>
</dbReference>
<keyword evidence="7 8" id="KW-0539">Nucleus</keyword>
<dbReference type="Pfam" id="PF05033">
    <property type="entry name" value="Pre-SET"/>
    <property type="match status" value="1"/>
</dbReference>
<accession>A0AAV6X518</accession>
<gene>
    <name evidence="14" type="ORF">BUALT_Bualt10G0109500</name>
</gene>
<dbReference type="Pfam" id="PF02182">
    <property type="entry name" value="SAD_SRA"/>
    <property type="match status" value="1"/>
</dbReference>
<keyword evidence="3" id="KW-0489">Methyltransferase</keyword>
<keyword evidence="2" id="KW-0158">Chromosome</keyword>
<dbReference type="GO" id="GO:0032259">
    <property type="term" value="P:methylation"/>
    <property type="evidence" value="ECO:0007669"/>
    <property type="project" value="UniProtKB-KW"/>
</dbReference>
<evidence type="ECO:0000259" key="10">
    <source>
        <dbReference type="PROSITE" id="PS50280"/>
    </source>
</evidence>
<dbReference type="Pfam" id="PF00856">
    <property type="entry name" value="SET"/>
    <property type="match status" value="1"/>
</dbReference>
<keyword evidence="5" id="KW-0949">S-adenosyl-L-methionine</keyword>
<dbReference type="InterPro" id="IPR046341">
    <property type="entry name" value="SET_dom_sf"/>
</dbReference>
<dbReference type="PANTHER" id="PTHR45660">
    <property type="entry name" value="HISTONE-LYSINE N-METHYLTRANSFERASE SETMAR"/>
    <property type="match status" value="1"/>
</dbReference>
<keyword evidence="4" id="KW-0808">Transferase</keyword>
<evidence type="ECO:0000256" key="3">
    <source>
        <dbReference type="ARBA" id="ARBA00022603"/>
    </source>
</evidence>
<dbReference type="InterPro" id="IPR025794">
    <property type="entry name" value="H3-K9-MeTrfase_plant"/>
</dbReference>
<dbReference type="PROSITE" id="PS50867">
    <property type="entry name" value="PRE_SET"/>
    <property type="match status" value="1"/>
</dbReference>
<dbReference type="InterPro" id="IPR051357">
    <property type="entry name" value="H3K9_HMTase_SUVAR3-9"/>
</dbReference>
<evidence type="ECO:0000256" key="9">
    <source>
        <dbReference type="SAM" id="MobiDB-lite"/>
    </source>
</evidence>
<dbReference type="PROSITE" id="PS51015">
    <property type="entry name" value="YDG"/>
    <property type="match status" value="1"/>
</dbReference>
<dbReference type="SUPFAM" id="SSF88697">
    <property type="entry name" value="PUA domain-like"/>
    <property type="match status" value="1"/>
</dbReference>
<keyword evidence="6" id="KW-0156">Chromatin regulator</keyword>
<dbReference type="InterPro" id="IPR036987">
    <property type="entry name" value="SRA-YDG_sf"/>
</dbReference>
<dbReference type="SMART" id="SM00466">
    <property type="entry name" value="SRA"/>
    <property type="match status" value="1"/>
</dbReference>
<feature type="region of interest" description="Disordered" evidence="9">
    <location>
        <begin position="662"/>
        <end position="725"/>
    </location>
</feature>
<dbReference type="InterPro" id="IPR003616">
    <property type="entry name" value="Post-SET_dom"/>
</dbReference>
<dbReference type="GO" id="GO:0005634">
    <property type="term" value="C:nucleus"/>
    <property type="evidence" value="ECO:0007669"/>
    <property type="project" value="UniProtKB-SubCell"/>
</dbReference>
<dbReference type="GO" id="GO:0008270">
    <property type="term" value="F:zinc ion binding"/>
    <property type="evidence" value="ECO:0007669"/>
    <property type="project" value="InterPro"/>
</dbReference>
<feature type="region of interest" description="Disordered" evidence="9">
    <location>
        <begin position="1"/>
        <end position="25"/>
    </location>
</feature>
<dbReference type="Gene3D" id="2.30.280.10">
    <property type="entry name" value="SRA-YDG"/>
    <property type="match status" value="1"/>
</dbReference>
<dbReference type="PROSITE" id="PS50868">
    <property type="entry name" value="POST_SET"/>
    <property type="match status" value="1"/>
</dbReference>
<proteinExistence type="predicted"/>
<dbReference type="SMART" id="SM00468">
    <property type="entry name" value="PreSET"/>
    <property type="match status" value="1"/>
</dbReference>
<evidence type="ECO:0000259" key="11">
    <source>
        <dbReference type="PROSITE" id="PS50867"/>
    </source>
</evidence>
<dbReference type="PANTHER" id="PTHR45660:SF46">
    <property type="entry name" value="HISTONE-LYSINE N-METHYLTRANSFERASE, H3 LYSINE-9 SPECIFIC SUVH6"/>
    <property type="match status" value="1"/>
</dbReference>
<evidence type="ECO:0000256" key="5">
    <source>
        <dbReference type="ARBA" id="ARBA00022691"/>
    </source>
</evidence>
<protein>
    <submittedName>
        <fullName evidence="14">Uncharacterized protein</fullName>
    </submittedName>
</protein>
<evidence type="ECO:0000256" key="6">
    <source>
        <dbReference type="ARBA" id="ARBA00022853"/>
    </source>
</evidence>
<evidence type="ECO:0000256" key="1">
    <source>
        <dbReference type="ARBA" id="ARBA00004286"/>
    </source>
</evidence>
<evidence type="ECO:0000256" key="4">
    <source>
        <dbReference type="ARBA" id="ARBA00022679"/>
    </source>
</evidence>
<comment type="subcellular location">
    <subcellularLocation>
        <location evidence="1">Chromosome</location>
    </subcellularLocation>
    <subcellularLocation>
        <location evidence="8">Nucleus</location>
    </subcellularLocation>
</comment>
<reference evidence="14" key="1">
    <citation type="submission" date="2019-10" db="EMBL/GenBank/DDBJ databases">
        <authorList>
            <person name="Zhang R."/>
            <person name="Pan Y."/>
            <person name="Wang J."/>
            <person name="Ma R."/>
            <person name="Yu S."/>
        </authorList>
    </citation>
    <scope>NUCLEOTIDE SEQUENCE</scope>
    <source>
        <strain evidence="14">LA-IB0</strain>
        <tissue evidence="14">Leaf</tissue>
    </source>
</reference>
<feature type="compositionally biased region" description="Basic residues" evidence="9">
    <location>
        <begin position="675"/>
        <end position="691"/>
    </location>
</feature>
<dbReference type="SUPFAM" id="SSF82199">
    <property type="entry name" value="SET domain"/>
    <property type="match status" value="1"/>
</dbReference>
<feature type="domain" description="Post-SET" evidence="12">
    <location>
        <begin position="1275"/>
        <end position="1291"/>
    </location>
</feature>
<comment type="caution">
    <text evidence="14">The sequence shown here is derived from an EMBL/GenBank/DDBJ whole genome shotgun (WGS) entry which is preliminary data.</text>
</comment>
<organism evidence="14 15">
    <name type="scientific">Buddleja alternifolia</name>
    <dbReference type="NCBI Taxonomy" id="168488"/>
    <lineage>
        <taxon>Eukaryota</taxon>
        <taxon>Viridiplantae</taxon>
        <taxon>Streptophyta</taxon>
        <taxon>Embryophyta</taxon>
        <taxon>Tracheophyta</taxon>
        <taxon>Spermatophyta</taxon>
        <taxon>Magnoliopsida</taxon>
        <taxon>eudicotyledons</taxon>
        <taxon>Gunneridae</taxon>
        <taxon>Pentapetalae</taxon>
        <taxon>asterids</taxon>
        <taxon>lamiids</taxon>
        <taxon>Lamiales</taxon>
        <taxon>Scrophulariaceae</taxon>
        <taxon>Buddlejeae</taxon>
        <taxon>Buddleja</taxon>
    </lineage>
</organism>
<dbReference type="GO" id="GO:0042054">
    <property type="term" value="F:histone methyltransferase activity"/>
    <property type="evidence" value="ECO:0007669"/>
    <property type="project" value="InterPro"/>
</dbReference>
<evidence type="ECO:0000256" key="8">
    <source>
        <dbReference type="PROSITE-ProRule" id="PRU00358"/>
    </source>
</evidence>
<evidence type="ECO:0000313" key="14">
    <source>
        <dbReference type="EMBL" id="KAG8375532.1"/>
    </source>
</evidence>
<dbReference type="Gene3D" id="2.170.270.10">
    <property type="entry name" value="SET domain"/>
    <property type="match status" value="1"/>
</dbReference>
<name>A0AAV6X518_9LAMI</name>
<dbReference type="PROSITE" id="PS51575">
    <property type="entry name" value="SAM_MT43_SUVAR39_2"/>
    <property type="match status" value="1"/>
</dbReference>
<dbReference type="EMBL" id="WHWC01000010">
    <property type="protein sequence ID" value="KAG8375532.1"/>
    <property type="molecule type" value="Genomic_DNA"/>
</dbReference>
<evidence type="ECO:0000256" key="7">
    <source>
        <dbReference type="ARBA" id="ARBA00023242"/>
    </source>
</evidence>
<feature type="region of interest" description="Disordered" evidence="9">
    <location>
        <begin position="471"/>
        <end position="490"/>
    </location>
</feature>
<dbReference type="SMART" id="SM00317">
    <property type="entry name" value="SET"/>
    <property type="match status" value="1"/>
</dbReference>
<evidence type="ECO:0000259" key="13">
    <source>
        <dbReference type="PROSITE" id="PS51015"/>
    </source>
</evidence>
<sequence length="1291" mass="141519">MVSVSNDGLSGEVSNKRPLENGYVPKYKPRKVSATRDFPPGCGRNVVPMNLKPEENSSNGASLLEVNGVKNPEMTNSVVANGVGILEMTNLVEAEAVGNPEMTNTMETAKVKTAEAVKVSGTKTSEIENVVGSNGIQDSSTVVEYQLHDAVHNSMDVDITESLDALIEKVAMTVNDVEKLRIEMEPLGIQLPSEVEHQTRAAVNNPIEVERAKSLNALVGDVATMQMDGFPYDVEDLKIGTELVGVDALNDRKSDSPKEVVVAGSRSTSIEINEVEGLTLVQNSGVEAKSMLGADASVDELLLPCNSQSNVPETPIRPKNKYRRRRVSAVRDFPPHCGRNVPLPTEGEKQIVTLGNDCLDTAEKVKVESEALRNGSDRGALIEMPMTSQKECLEGLDKVHVRIEAETSNDGAGKGPLGDMLVGNARTIAFQEITEDTVERGERKARRAVLGSETMSKAVVDDSIEDSGGAVDKDIVNYSPDRNYETRPPRGGFSPANEFYREVVHGLMAEPYCPWRKAKVALNNSDGRKSGRKVTSQKQKSKVVALNNDLEADGLGGSFMKKKSFPDSYDTDGSTRSLSFMDEEDCGAYDECLPVTHVSMSKGAVLENSDKDSAGDVGKEIVLYSQGEDDNMRSSHSVFSSVDEVDREIVHGLMAAPMKGKVVSSNEDGGMSGGNKRKQNVSWRKKAKAVAKKSNPPKVKSSFSGVKSKKQEKNRVSNDTDGSHGALVLVDEEAYGHDGDEFKSLNSPMSSKTRDFDISLPPFGPNNSSNGDARHKVRETLRLFHGICRKLLQQEEANSIPEEEGKSKTAKKPKRIDLLTAKIIKDKGKEVNTSQQFLGQVPGVEVGDEFQYRVELAVVGIHRLYQAGIDSMELNGVRVATSIVSSGAYADDVENADVLIYSGQGGNIVGKCKVPEDQKLEKGNLALRNSISAQTPVRVVRGWKETKVVDPLDSRAKIVTTYVYDGLYTVKNYWTETGSHGKLVFMFELRRNPGQPDLAWKELKKSSKSKFRPGVCVNDISEGKEPFPICAVNTIDDEKPPPFNYVSKMMYPDWHHPIPPMGCDCTGRCSDSKKCKCAVRNGGEIPYNRNGALVETKTLVYECGPHCKCPPSCYNRVSQKGVKFQLEIFKTESRGWGVRPLTSIPSGCFICEYAGELLEDKEAEKKIGSDEYLFDIGHNYIDSSIKPEEQALAIQLMEEGGGYTIDAAIFGNIGRFVNHSCSPNLYAQNVIYDHDDKKMPHVMLFAMENIPPLKELTYDYNYTVDQIRDSNGNIKVKKCYCGAAECTGRLY</sequence>